<reference evidence="1" key="1">
    <citation type="submission" date="2020-05" db="EMBL/GenBank/DDBJ databases">
        <title>Large-scale comparative analyses of tick genomes elucidate their genetic diversity and vector capacities.</title>
        <authorList>
            <person name="Jia N."/>
            <person name="Wang J."/>
            <person name="Shi W."/>
            <person name="Du L."/>
            <person name="Sun Y."/>
            <person name="Zhan W."/>
            <person name="Jiang J."/>
            <person name="Wang Q."/>
            <person name="Zhang B."/>
            <person name="Ji P."/>
            <person name="Sakyi L.B."/>
            <person name="Cui X."/>
            <person name="Yuan T."/>
            <person name="Jiang B."/>
            <person name="Yang W."/>
            <person name="Lam T.T.-Y."/>
            <person name="Chang Q."/>
            <person name="Ding S."/>
            <person name="Wang X."/>
            <person name="Zhu J."/>
            <person name="Ruan X."/>
            <person name="Zhao L."/>
            <person name="Wei J."/>
            <person name="Que T."/>
            <person name="Du C."/>
            <person name="Cheng J."/>
            <person name="Dai P."/>
            <person name="Han X."/>
            <person name="Huang E."/>
            <person name="Gao Y."/>
            <person name="Liu J."/>
            <person name="Shao H."/>
            <person name="Ye R."/>
            <person name="Li L."/>
            <person name="Wei W."/>
            <person name="Wang X."/>
            <person name="Wang C."/>
            <person name="Yang T."/>
            <person name="Huo Q."/>
            <person name="Li W."/>
            <person name="Guo W."/>
            <person name="Chen H."/>
            <person name="Zhou L."/>
            <person name="Ni X."/>
            <person name="Tian J."/>
            <person name="Zhou Y."/>
            <person name="Sheng Y."/>
            <person name="Liu T."/>
            <person name="Pan Y."/>
            <person name="Xia L."/>
            <person name="Li J."/>
            <person name="Zhao F."/>
            <person name="Cao W."/>
        </authorList>
    </citation>
    <scope>NUCLEOTIDE SEQUENCE</scope>
    <source>
        <strain evidence="1">Hyas-2018</strain>
    </source>
</reference>
<organism evidence="1 2">
    <name type="scientific">Hyalomma asiaticum</name>
    <name type="common">Tick</name>
    <dbReference type="NCBI Taxonomy" id="266040"/>
    <lineage>
        <taxon>Eukaryota</taxon>
        <taxon>Metazoa</taxon>
        <taxon>Ecdysozoa</taxon>
        <taxon>Arthropoda</taxon>
        <taxon>Chelicerata</taxon>
        <taxon>Arachnida</taxon>
        <taxon>Acari</taxon>
        <taxon>Parasitiformes</taxon>
        <taxon>Ixodida</taxon>
        <taxon>Ixodoidea</taxon>
        <taxon>Ixodidae</taxon>
        <taxon>Hyalomminae</taxon>
        <taxon>Hyalomma</taxon>
    </lineage>
</organism>
<dbReference type="Proteomes" id="UP000821845">
    <property type="component" value="Chromosome 3"/>
</dbReference>
<keyword evidence="2" id="KW-1185">Reference proteome</keyword>
<protein>
    <submittedName>
        <fullName evidence="1">Uncharacterized protein</fullName>
    </submittedName>
</protein>
<name>A0ACB7SNV7_HYAAI</name>
<dbReference type="EMBL" id="CM023483">
    <property type="protein sequence ID" value="KAH6935711.1"/>
    <property type="molecule type" value="Genomic_DNA"/>
</dbReference>
<proteinExistence type="predicted"/>
<evidence type="ECO:0000313" key="2">
    <source>
        <dbReference type="Proteomes" id="UP000821845"/>
    </source>
</evidence>
<accession>A0ACB7SNV7</accession>
<comment type="caution">
    <text evidence="1">The sequence shown here is derived from an EMBL/GenBank/DDBJ whole genome shotgun (WGS) entry which is preliminary data.</text>
</comment>
<gene>
    <name evidence="1" type="ORF">HPB50_008284</name>
</gene>
<evidence type="ECO:0000313" key="1">
    <source>
        <dbReference type="EMBL" id="KAH6935711.1"/>
    </source>
</evidence>
<sequence length="100" mass="10995">MSPKKWSKNTFGWARAEVLGALVNAVFLVALCFSILVESLKRFYKPEVIDEPKLILYVGIAGLIVNMIGLCLFRGEPPSSSLVKAVLVSVHLTPLPLLWA</sequence>